<protein>
    <submittedName>
        <fullName evidence="1">Uncharacterized protein</fullName>
    </submittedName>
</protein>
<dbReference type="RefSeq" id="WP_377007959.1">
    <property type="nucleotide sequence ID" value="NZ_JBHSLV010000019.1"/>
</dbReference>
<dbReference type="EMBL" id="JBHSLV010000019">
    <property type="protein sequence ID" value="MFC5393047.1"/>
    <property type="molecule type" value="Genomic_DNA"/>
</dbReference>
<proteinExistence type="predicted"/>
<keyword evidence="2" id="KW-1185">Reference proteome</keyword>
<dbReference type="Proteomes" id="UP001596104">
    <property type="component" value="Unassembled WGS sequence"/>
</dbReference>
<evidence type="ECO:0000313" key="2">
    <source>
        <dbReference type="Proteomes" id="UP001596104"/>
    </source>
</evidence>
<evidence type="ECO:0000313" key="1">
    <source>
        <dbReference type="EMBL" id="MFC5393047.1"/>
    </source>
</evidence>
<sequence>MSRPSDAEINHAINTLSHRTAAGFIQEAQRLQEGGLPATLATSMVMDAALMAAASFLKTSVATGAVGITMPLEELLRVRLGELLALPIRVFPKRPDGTFDPVGHDIH</sequence>
<accession>A0ABW0H9J7</accession>
<gene>
    <name evidence="1" type="ORF">ACFPPC_10425</name>
</gene>
<comment type="caution">
    <text evidence="1">The sequence shown here is derived from an EMBL/GenBank/DDBJ whole genome shotgun (WGS) entry which is preliminary data.</text>
</comment>
<organism evidence="1 2">
    <name type="scientific">Bosea vestrisii</name>
    <dbReference type="NCBI Taxonomy" id="151416"/>
    <lineage>
        <taxon>Bacteria</taxon>
        <taxon>Pseudomonadati</taxon>
        <taxon>Pseudomonadota</taxon>
        <taxon>Alphaproteobacteria</taxon>
        <taxon>Hyphomicrobiales</taxon>
        <taxon>Boseaceae</taxon>
        <taxon>Bosea</taxon>
    </lineage>
</organism>
<reference evidence="2" key="1">
    <citation type="journal article" date="2019" name="Int. J. Syst. Evol. Microbiol.">
        <title>The Global Catalogue of Microorganisms (GCM) 10K type strain sequencing project: providing services to taxonomists for standard genome sequencing and annotation.</title>
        <authorList>
            <consortium name="The Broad Institute Genomics Platform"/>
            <consortium name="The Broad Institute Genome Sequencing Center for Infectious Disease"/>
            <person name="Wu L."/>
            <person name="Ma J."/>
        </authorList>
    </citation>
    <scope>NUCLEOTIDE SEQUENCE [LARGE SCALE GENOMIC DNA]</scope>
    <source>
        <strain evidence="2">CGMCC 1.16326</strain>
    </source>
</reference>
<name>A0ABW0H9J7_9HYPH</name>